<dbReference type="GO" id="GO:0008023">
    <property type="term" value="C:transcription elongation factor complex"/>
    <property type="evidence" value="ECO:0007669"/>
    <property type="project" value="TreeGrafter"/>
</dbReference>
<dbReference type="GO" id="GO:0000993">
    <property type="term" value="F:RNA polymerase II complex binding"/>
    <property type="evidence" value="ECO:0007669"/>
    <property type="project" value="TreeGrafter"/>
</dbReference>
<dbReference type="PANTHER" id="PTHR20934">
    <property type="entry name" value="TRANSCRIPTION ELONGATION FACTOR 1 HOMOLOG"/>
    <property type="match status" value="1"/>
</dbReference>
<dbReference type="EMBL" id="JANBPU010000006">
    <property type="protein sequence ID" value="KAJ1921185.1"/>
    <property type="molecule type" value="Genomic_DNA"/>
</dbReference>
<keyword evidence="13" id="KW-1185">Reference proteome</keyword>
<evidence type="ECO:0000256" key="1">
    <source>
        <dbReference type="ARBA" id="ARBA00003357"/>
    </source>
</evidence>
<feature type="region of interest" description="Disordered" evidence="11">
    <location>
        <begin position="83"/>
        <end position="117"/>
    </location>
</feature>
<evidence type="ECO:0000256" key="7">
    <source>
        <dbReference type="ARBA" id="ARBA00023015"/>
    </source>
</evidence>
<evidence type="ECO:0000256" key="11">
    <source>
        <dbReference type="SAM" id="MobiDB-lite"/>
    </source>
</evidence>
<dbReference type="Proteomes" id="UP001150538">
    <property type="component" value="Unassembled WGS sequence"/>
</dbReference>
<evidence type="ECO:0000256" key="9">
    <source>
        <dbReference type="ARBA" id="ARBA00023242"/>
    </source>
</evidence>
<dbReference type="Gene3D" id="2.20.25.190">
    <property type="match status" value="1"/>
</dbReference>
<accession>A0A9W8AB38</accession>
<dbReference type="GO" id="GO:0006368">
    <property type="term" value="P:transcription elongation by RNA polymerase II"/>
    <property type="evidence" value="ECO:0007669"/>
    <property type="project" value="TreeGrafter"/>
</dbReference>
<dbReference type="PANTHER" id="PTHR20934:SF0">
    <property type="entry name" value="TRANSCRIPTION ELONGATION FACTOR 1 HOMOLOG"/>
    <property type="match status" value="1"/>
</dbReference>
<comment type="similarity">
    <text evidence="3 10">Belongs to the ELOF1 family.</text>
</comment>
<reference evidence="12" key="1">
    <citation type="submission" date="2022-07" db="EMBL/GenBank/DDBJ databases">
        <title>Phylogenomic reconstructions and comparative analyses of Kickxellomycotina fungi.</title>
        <authorList>
            <person name="Reynolds N.K."/>
            <person name="Stajich J.E."/>
            <person name="Barry K."/>
            <person name="Grigoriev I.V."/>
            <person name="Crous P."/>
            <person name="Smith M.E."/>
        </authorList>
    </citation>
    <scope>NUCLEOTIDE SEQUENCE</scope>
    <source>
        <strain evidence="12">NBRC 100468</strain>
    </source>
</reference>
<dbReference type="FunFam" id="2.20.25.190:FF:000001">
    <property type="entry name" value="Transcription elongation factor 1 homolog"/>
    <property type="match status" value="1"/>
</dbReference>
<proteinExistence type="inferred from homology"/>
<keyword evidence="8 10" id="KW-0804">Transcription</keyword>
<dbReference type="SUPFAM" id="SSF57783">
    <property type="entry name" value="Zinc beta-ribbon"/>
    <property type="match status" value="1"/>
</dbReference>
<evidence type="ECO:0000256" key="8">
    <source>
        <dbReference type="ARBA" id="ARBA00023163"/>
    </source>
</evidence>
<keyword evidence="6 10" id="KW-0862">Zinc</keyword>
<dbReference type="InterPro" id="IPR007808">
    <property type="entry name" value="Elf1"/>
</dbReference>
<gene>
    <name evidence="12" type="ORF">H4219_000783</name>
</gene>
<comment type="subcellular location">
    <subcellularLocation>
        <location evidence="2 10">Nucleus</location>
    </subcellularLocation>
</comment>
<evidence type="ECO:0000256" key="3">
    <source>
        <dbReference type="ARBA" id="ARBA00009730"/>
    </source>
</evidence>
<evidence type="ECO:0000256" key="4">
    <source>
        <dbReference type="ARBA" id="ARBA00022723"/>
    </source>
</evidence>
<keyword evidence="7 10" id="KW-0805">Transcription regulation</keyword>
<dbReference type="AlphaFoldDB" id="A0A9W8AB38"/>
<dbReference type="InterPro" id="IPR038567">
    <property type="entry name" value="T_Elf1_sf"/>
</dbReference>
<evidence type="ECO:0000256" key="2">
    <source>
        <dbReference type="ARBA" id="ARBA00004123"/>
    </source>
</evidence>
<dbReference type="Pfam" id="PF05129">
    <property type="entry name" value="Zn_ribbon_Elf1"/>
    <property type="match status" value="1"/>
</dbReference>
<evidence type="ECO:0000256" key="6">
    <source>
        <dbReference type="ARBA" id="ARBA00022833"/>
    </source>
</evidence>
<name>A0A9W8AB38_9FUNG</name>
<keyword evidence="5 10" id="KW-0863">Zinc-finger</keyword>
<feature type="compositionally biased region" description="Basic and acidic residues" evidence="11">
    <location>
        <begin position="83"/>
        <end position="109"/>
    </location>
</feature>
<comment type="function">
    <text evidence="1 10">Transcription elongation factor implicated in the maintenance of proper chromatin structure in actively transcribed regions.</text>
</comment>
<evidence type="ECO:0000313" key="13">
    <source>
        <dbReference type="Proteomes" id="UP001150538"/>
    </source>
</evidence>
<evidence type="ECO:0000313" key="12">
    <source>
        <dbReference type="EMBL" id="KAJ1921185.1"/>
    </source>
</evidence>
<comment type="caution">
    <text evidence="12">The sequence shown here is derived from an EMBL/GenBank/DDBJ whole genome shotgun (WGS) entry which is preliminary data.</text>
</comment>
<keyword evidence="4 10" id="KW-0479">Metal-binding</keyword>
<protein>
    <recommendedName>
        <fullName evidence="10">Transcription elongation factor 1 homolog</fullName>
    </recommendedName>
</protein>
<evidence type="ECO:0000256" key="10">
    <source>
        <dbReference type="RuleBase" id="RU364033"/>
    </source>
</evidence>
<organism evidence="12 13">
    <name type="scientific">Mycoemilia scoparia</name>
    <dbReference type="NCBI Taxonomy" id="417184"/>
    <lineage>
        <taxon>Eukaryota</taxon>
        <taxon>Fungi</taxon>
        <taxon>Fungi incertae sedis</taxon>
        <taxon>Zoopagomycota</taxon>
        <taxon>Kickxellomycotina</taxon>
        <taxon>Kickxellomycetes</taxon>
        <taxon>Kickxellales</taxon>
        <taxon>Kickxellaceae</taxon>
        <taxon>Mycoemilia</taxon>
    </lineage>
</organism>
<dbReference type="OrthoDB" id="445983at2759"/>
<keyword evidence="9 10" id="KW-0539">Nucleus</keyword>
<sequence>MGKRKSAKKVVTRKKQKLDEQFDCLFCNHEQSIKVTIKKNIKVATLACSKCDTQYETKTNPLTEPIDVYSEWIDACEKAKNIREQDKATDTQPRHEISDPEEPEVRVDKNGVPLDLDESDLEDLEAELF</sequence>
<dbReference type="GO" id="GO:0008270">
    <property type="term" value="F:zinc ion binding"/>
    <property type="evidence" value="ECO:0007669"/>
    <property type="project" value="UniProtKB-KW"/>
</dbReference>
<evidence type="ECO:0000256" key="5">
    <source>
        <dbReference type="ARBA" id="ARBA00022771"/>
    </source>
</evidence>